<dbReference type="PIRSF" id="PIRSF012337">
    <property type="entry name" value="gp45"/>
    <property type="match status" value="1"/>
</dbReference>
<dbReference type="RefSeq" id="WP_279859894.1">
    <property type="nucleotide sequence ID" value="NZ_JAODZU010000006.1"/>
</dbReference>
<dbReference type="InterPro" id="IPR014462">
    <property type="entry name" value="Phage_Mu_Gp45"/>
</dbReference>
<feature type="compositionally biased region" description="Polar residues" evidence="1">
    <location>
        <begin position="162"/>
        <end position="171"/>
    </location>
</feature>
<evidence type="ECO:0000259" key="2">
    <source>
        <dbReference type="Pfam" id="PF06890"/>
    </source>
</evidence>
<name>A0AA42HR39_9BURK</name>
<sequence length="171" mass="18051">MSLRNLISRCTVALASAGSKLQTLQIRMLAGEVKDSVEHLEPYGFTSHPHAGAEGVAVFPGGDRSHGVVVVVADRRYRLQGLKTGEVALYDDIGQCVHLTREGIIIKGAGLPMVITDTPKLRVEAPIECTGDITDNAESGGSSMAAMRAVYNNHDHPGDSGGTTSKPNQGM</sequence>
<feature type="region of interest" description="Disordered" evidence="1">
    <location>
        <begin position="151"/>
        <end position="171"/>
    </location>
</feature>
<evidence type="ECO:0000313" key="3">
    <source>
        <dbReference type="EMBL" id="MDH0362786.1"/>
    </source>
</evidence>
<evidence type="ECO:0000256" key="1">
    <source>
        <dbReference type="SAM" id="MobiDB-lite"/>
    </source>
</evidence>
<dbReference type="NCBIfam" id="TIGR01644">
    <property type="entry name" value="phage_P2_V"/>
    <property type="match status" value="1"/>
</dbReference>
<dbReference type="InterPro" id="IPR053861">
    <property type="entry name" value="Phage_Mu_Gp45_N"/>
</dbReference>
<organism evidence="3 4">
    <name type="scientific">Comamonas aquatica</name>
    <dbReference type="NCBI Taxonomy" id="225991"/>
    <lineage>
        <taxon>Bacteria</taxon>
        <taxon>Pseudomonadati</taxon>
        <taxon>Pseudomonadota</taxon>
        <taxon>Betaproteobacteria</taxon>
        <taxon>Burkholderiales</taxon>
        <taxon>Comamonadaceae</taxon>
        <taxon>Comamonas</taxon>
    </lineage>
</organism>
<dbReference type="InterPro" id="IPR013046">
    <property type="entry name" value="GpV/Gp45"/>
</dbReference>
<dbReference type="EMBL" id="JAODZU010000006">
    <property type="protein sequence ID" value="MDH0362786.1"/>
    <property type="molecule type" value="Genomic_DNA"/>
</dbReference>
<evidence type="ECO:0000313" key="4">
    <source>
        <dbReference type="Proteomes" id="UP001158297"/>
    </source>
</evidence>
<feature type="domain" description="Bacteriophage Mu Gp45 N-terminal" evidence="2">
    <location>
        <begin position="9"/>
        <end position="76"/>
    </location>
</feature>
<reference evidence="3" key="1">
    <citation type="submission" date="2022-09" db="EMBL/GenBank/DDBJ databases">
        <title>Intensive care unit water sources are persistently colonized with multi-drug resistant bacteria and are the site of extensive horizontal gene transfer of antibiotic resistance genes.</title>
        <authorList>
            <person name="Diorio-Toth L."/>
        </authorList>
    </citation>
    <scope>NUCLEOTIDE SEQUENCE</scope>
    <source>
        <strain evidence="3">GD04130</strain>
    </source>
</reference>
<proteinExistence type="predicted"/>
<dbReference type="AlphaFoldDB" id="A0AA42HR39"/>
<dbReference type="Pfam" id="PF06890">
    <property type="entry name" value="Phage_Mu_Gp45"/>
    <property type="match status" value="1"/>
</dbReference>
<accession>A0AA42HR39</accession>
<protein>
    <submittedName>
        <fullName evidence="3">Phage baseplate assembly protein V</fullName>
    </submittedName>
</protein>
<gene>
    <name evidence="3" type="ORF">N7330_06915</name>
</gene>
<dbReference type="Proteomes" id="UP001158297">
    <property type="component" value="Unassembled WGS sequence"/>
</dbReference>
<comment type="caution">
    <text evidence="3">The sequence shown here is derived from an EMBL/GenBank/DDBJ whole genome shotgun (WGS) entry which is preliminary data.</text>
</comment>